<comment type="similarity">
    <text evidence="1">Belongs to the ROK (NagC/XylR) family.</text>
</comment>
<keyword evidence="3" id="KW-0808">Transferase</keyword>
<reference evidence="3 4" key="1">
    <citation type="submission" date="2019-06" db="EMBL/GenBank/DDBJ databases">
        <title>Sequencing the genomes of 1000 actinobacteria strains.</title>
        <authorList>
            <person name="Klenk H.-P."/>
        </authorList>
    </citation>
    <scope>NUCLEOTIDE SEQUENCE [LARGE SCALE GENOMIC DNA]</scope>
    <source>
        <strain evidence="3 4">DSM 41929</strain>
    </source>
</reference>
<dbReference type="OrthoDB" id="3523179at2"/>
<dbReference type="Gene3D" id="3.30.420.40">
    <property type="match status" value="2"/>
</dbReference>
<dbReference type="PANTHER" id="PTHR18964">
    <property type="entry name" value="ROK (REPRESSOR, ORF, KINASE) FAMILY"/>
    <property type="match status" value="1"/>
</dbReference>
<organism evidence="3 4">
    <name type="scientific">Streptomyces puniciscabiei</name>
    <dbReference type="NCBI Taxonomy" id="164348"/>
    <lineage>
        <taxon>Bacteria</taxon>
        <taxon>Bacillati</taxon>
        <taxon>Actinomycetota</taxon>
        <taxon>Actinomycetes</taxon>
        <taxon>Kitasatosporales</taxon>
        <taxon>Streptomycetaceae</taxon>
        <taxon>Streptomyces</taxon>
    </lineage>
</organism>
<dbReference type="CDD" id="cd00090">
    <property type="entry name" value="HTH_ARSR"/>
    <property type="match status" value="1"/>
</dbReference>
<dbReference type="Proteomes" id="UP000318103">
    <property type="component" value="Unassembled WGS sequence"/>
</dbReference>
<accession>A0A542UMY0</accession>
<feature type="domain" description="HTH marR-type" evidence="2">
    <location>
        <begin position="16"/>
        <end position="66"/>
    </location>
</feature>
<dbReference type="InterPro" id="IPR043129">
    <property type="entry name" value="ATPase_NBD"/>
</dbReference>
<dbReference type="InterPro" id="IPR000835">
    <property type="entry name" value="HTH_MarR-typ"/>
</dbReference>
<dbReference type="InterPro" id="IPR011991">
    <property type="entry name" value="ArsR-like_HTH"/>
</dbReference>
<dbReference type="SUPFAM" id="SSF53067">
    <property type="entry name" value="Actin-like ATPase domain"/>
    <property type="match status" value="1"/>
</dbReference>
<dbReference type="SUPFAM" id="SSF46785">
    <property type="entry name" value="Winged helix' DNA-binding domain"/>
    <property type="match status" value="1"/>
</dbReference>
<name>A0A542UMY0_9ACTN</name>
<evidence type="ECO:0000313" key="3">
    <source>
        <dbReference type="EMBL" id="TQL00455.1"/>
    </source>
</evidence>
<gene>
    <name evidence="3" type="ORF">FB563_5553</name>
</gene>
<dbReference type="Gene3D" id="1.10.10.10">
    <property type="entry name" value="Winged helix-like DNA-binding domain superfamily/Winged helix DNA-binding domain"/>
    <property type="match status" value="1"/>
</dbReference>
<proteinExistence type="inferred from homology"/>
<dbReference type="RefSeq" id="WP_142218954.1">
    <property type="nucleotide sequence ID" value="NZ_JBPJFI010000001.1"/>
</dbReference>
<dbReference type="Pfam" id="PF00480">
    <property type="entry name" value="ROK"/>
    <property type="match status" value="1"/>
</dbReference>
<evidence type="ECO:0000313" key="4">
    <source>
        <dbReference type="Proteomes" id="UP000318103"/>
    </source>
</evidence>
<dbReference type="InterPro" id="IPR036390">
    <property type="entry name" value="WH_DNA-bd_sf"/>
</dbReference>
<protein>
    <submittedName>
        <fullName evidence="3">Putative NBD/HSP70 family sugar kinase</fullName>
    </submittedName>
</protein>
<dbReference type="CDD" id="cd23763">
    <property type="entry name" value="ASKHA_ATPase_ROK"/>
    <property type="match status" value="1"/>
</dbReference>
<dbReference type="EMBL" id="VFNX01000001">
    <property type="protein sequence ID" value="TQL00455.1"/>
    <property type="molecule type" value="Genomic_DNA"/>
</dbReference>
<sequence>MPASPSTARAINDRLALRLLQHEGPLTAGQLKQLTGLSRPTVADLVERLTAAGLITVVGESGEQRRGPNARLYGIVADRAHLAALDVRTGGVFVLVSDLVGEVLAEASVPIGGDTGTGPAVEQAVAAVERTAKEAGADRLHTVGIGAPGLVDPATGDLRDSGGLPAWHRSLAAALQERMPGARVTVENETNLAALAEQREGAARDRDTFVLLWLGHGVGAAVVLDGTLRRGASGGTGEIGFLPVPGTASLPSSSDCDGGFHSLAGAAAIGALAAEHGLPVPATMDGPGAAVVIREAVAEVTGQGGDSGAARPGAEGPAERFLHALADRIAIGAASVVAVLDPGCVVLGGEAGQAGGAVLAGLVEERLRRMSPLLTEVRASTLGGAAVLRGALLTARDRAQEELFAPQDRN</sequence>
<keyword evidence="3" id="KW-0418">Kinase</keyword>
<evidence type="ECO:0000256" key="1">
    <source>
        <dbReference type="ARBA" id="ARBA00006479"/>
    </source>
</evidence>
<dbReference type="InterPro" id="IPR036388">
    <property type="entry name" value="WH-like_DNA-bd_sf"/>
</dbReference>
<keyword evidence="4" id="KW-1185">Reference proteome</keyword>
<dbReference type="AlphaFoldDB" id="A0A542UMY0"/>
<evidence type="ECO:0000259" key="2">
    <source>
        <dbReference type="Pfam" id="PF12802"/>
    </source>
</evidence>
<comment type="caution">
    <text evidence="3">The sequence shown here is derived from an EMBL/GenBank/DDBJ whole genome shotgun (WGS) entry which is preliminary data.</text>
</comment>
<dbReference type="InterPro" id="IPR000600">
    <property type="entry name" value="ROK"/>
</dbReference>
<dbReference type="GO" id="GO:0003700">
    <property type="term" value="F:DNA-binding transcription factor activity"/>
    <property type="evidence" value="ECO:0007669"/>
    <property type="project" value="InterPro"/>
</dbReference>
<dbReference type="PANTHER" id="PTHR18964:SF149">
    <property type="entry name" value="BIFUNCTIONAL UDP-N-ACETYLGLUCOSAMINE 2-EPIMERASE_N-ACETYLMANNOSAMINE KINASE"/>
    <property type="match status" value="1"/>
</dbReference>
<dbReference type="STRING" id="164348.BFF78_34380"/>
<dbReference type="Pfam" id="PF12802">
    <property type="entry name" value="MarR_2"/>
    <property type="match status" value="1"/>
</dbReference>
<dbReference type="GO" id="GO:0016301">
    <property type="term" value="F:kinase activity"/>
    <property type="evidence" value="ECO:0007669"/>
    <property type="project" value="UniProtKB-KW"/>
</dbReference>